<dbReference type="AlphaFoldDB" id="A0A0F9M0Z7"/>
<gene>
    <name evidence="1" type="ORF">LCGC14_1149340</name>
</gene>
<name>A0A0F9M0Z7_9ZZZZ</name>
<sequence length="304" mass="34858">MFDLRELERQNELAHQRALAHSKDEKDKKAFLDNNVPVYPLTVIARKLLARTGIPSISALIDILQSPNGLPMFKELIREFLPDHEVAIMAEYSDQRIPRFVRLFEDKYFKLADYDWGEMTLDEFVTELPVDLLGFTLESYHSFSDFRDGYILMLSLVACPFDDSLYTDDLGARVPILSAVGKLAGSDILPLLPKEGWSTEELEAKLEDPQFEGIIAFSKWVNQETDSCQLNASLDQYAMESWSARLVELLTEEAPVIKKHFNDVNNIATWLEEDLTRNFKTILRLMLPDEQIDIVPVEQIPMAI</sequence>
<organism evidence="1">
    <name type="scientific">marine sediment metagenome</name>
    <dbReference type="NCBI Taxonomy" id="412755"/>
    <lineage>
        <taxon>unclassified sequences</taxon>
        <taxon>metagenomes</taxon>
        <taxon>ecological metagenomes</taxon>
    </lineage>
</organism>
<protein>
    <submittedName>
        <fullName evidence="1">Uncharacterized protein</fullName>
    </submittedName>
</protein>
<dbReference type="EMBL" id="LAZR01005514">
    <property type="protein sequence ID" value="KKM99298.1"/>
    <property type="molecule type" value="Genomic_DNA"/>
</dbReference>
<proteinExistence type="predicted"/>
<evidence type="ECO:0000313" key="1">
    <source>
        <dbReference type="EMBL" id="KKM99298.1"/>
    </source>
</evidence>
<reference evidence="1" key="1">
    <citation type="journal article" date="2015" name="Nature">
        <title>Complex archaea that bridge the gap between prokaryotes and eukaryotes.</title>
        <authorList>
            <person name="Spang A."/>
            <person name="Saw J.H."/>
            <person name="Jorgensen S.L."/>
            <person name="Zaremba-Niedzwiedzka K."/>
            <person name="Martijn J."/>
            <person name="Lind A.E."/>
            <person name="van Eijk R."/>
            <person name="Schleper C."/>
            <person name="Guy L."/>
            <person name="Ettema T.J."/>
        </authorList>
    </citation>
    <scope>NUCLEOTIDE SEQUENCE</scope>
</reference>
<comment type="caution">
    <text evidence="1">The sequence shown here is derived from an EMBL/GenBank/DDBJ whole genome shotgun (WGS) entry which is preliminary data.</text>
</comment>
<accession>A0A0F9M0Z7</accession>